<protein>
    <submittedName>
        <fullName evidence="1">Putative replicase</fullName>
    </submittedName>
</protein>
<dbReference type="PANTHER" id="PTHR34456:SF13">
    <property type="entry name" value="REVERSE TRANSCRIPTASE DOMAIN-CONTAINING PROTEIN"/>
    <property type="match status" value="1"/>
</dbReference>
<reference evidence="1" key="1">
    <citation type="journal article" date="2020" name="Viruses">
        <title>Unmapped RNA Virus Diversity in Termites and their Symbionts.</title>
        <authorList>
            <person name="Lay C.L."/>
            <person name="Shi M."/>
            <person name="Bucek A."/>
            <person name="Bourguignon T."/>
            <person name="Lo N."/>
            <person name="Holmes E.C."/>
        </authorList>
    </citation>
    <scope>NUCLEOTIDE SEQUENCE</scope>
    <source>
        <strain evidence="1">4v_12</strain>
    </source>
</reference>
<name>A0A7T7GUW7_9VIRU</name>
<reference evidence="1" key="2">
    <citation type="submission" date="2020-09" db="EMBL/GenBank/DDBJ databases">
        <authorList>
            <person name="Le Lay C."/>
            <person name="Shi M."/>
            <person name="Bucek A."/>
            <person name="Bourguignon T."/>
            <person name="Lo N."/>
            <person name="Holmes E.C."/>
        </authorList>
    </citation>
    <scope>NUCLEOTIDE SEQUENCE</scope>
    <source>
        <strain evidence="1">4v_12</strain>
    </source>
</reference>
<dbReference type="EMBL" id="MW052093">
    <property type="protein sequence ID" value="QQM16242.1"/>
    <property type="molecule type" value="Genomic_RNA"/>
</dbReference>
<evidence type="ECO:0000313" key="1">
    <source>
        <dbReference type="EMBL" id="QQM16242.1"/>
    </source>
</evidence>
<sequence length="836" mass="96096">MVSMVHFLISLLLGVQWHWAWVFRSTQQPRKAPKRGVFTSHQTCIDPKDLEVVTTVFAFANTLCPKGDMRGIIRGTHLAHTRKLKKLPSKVVALQLKEDFLLVRNYFLIGQKLAVSQTPMWRKSDRSGVPPYLSIVFSPERDFRWLERVLLITYLRSYKSMETWTELPNLSTILQPISFRNYFTIIKITCKLDQVWPELDLPLHKRSNVTKKDYISPSLILSTVSQISATGPSGRNLISRVLDLTNVVHSPFRWWVLLIISNVIAYELTGEQREGRVLLPTIFAFIKRITTHFVSLSPYFDNIRIGTLQKERYQNRVLNRLAIFPDGLGKLRYVALSDFPTQSVLKRLHSILFRLLRSIQSDATYEQGKIYDWYKRNMDKPIFSLDLSAATDRLPLPLQGILMFKIFGSRTLRMLWMILMMTCKFTNQDIIPNFVYYRAGQGIGIYSSWAMMAYTNHFLIRYAALCVGHKGFKDYLILGDDIVIANDRVAESYHRLINNLGIEISKPKSVISTPKYKSLEFASKLLVNRYDISPFPVGTILESRKDLSSLLTLWSQLIGRCLYSNWRELEGMTSPDLGPTFPLSGKEDVQALFGIYFTYVNMYLNTFSGGQSMGLLEKLPVDHPLYTVWEGTPLTFYKDLENQLSNEIRKKFIRRLRLILTYTEDNYITGLIHDILLNEIYRKMDHGNRRSVSSLDLWLVASFLARPWIFVKSSAIELLSSISGQHQGVLLPDGGGVVTLENDRQFISDYLTLLTKGPGFRVLGLSERDYLNLVQLSLGPKSVFLGGQTWTSRVLPGQKRPGRKSSYTLVQATRKRFLIGAMKKFLVRKKHRSVSS</sequence>
<accession>A0A7T7GUW7</accession>
<organism evidence="1">
    <name type="scientific">Wunsystermes virus</name>
    <dbReference type="NCBI Taxonomy" id="2796642"/>
    <lineage>
        <taxon>Viruses</taxon>
        <taxon>Riboviria</taxon>
    </lineage>
</organism>
<dbReference type="InterPro" id="IPR008686">
    <property type="entry name" value="RNA_pol_mitovir"/>
</dbReference>
<dbReference type="PANTHER" id="PTHR34456">
    <property type="entry name" value="MITOVIRUS RNA-DEPENDENT RNA POLYMERASE"/>
    <property type="match status" value="1"/>
</dbReference>
<proteinExistence type="predicted"/>
<dbReference type="Pfam" id="PF05919">
    <property type="entry name" value="Mitovir_RNA_pol"/>
    <property type="match status" value="1"/>
</dbReference>